<dbReference type="AlphaFoldDB" id="A0A6A5ZXF2"/>
<evidence type="ECO:0000313" key="3">
    <source>
        <dbReference type="Proteomes" id="UP000799771"/>
    </source>
</evidence>
<dbReference type="RefSeq" id="XP_033517988.1">
    <property type="nucleotide sequence ID" value="XM_033667042.1"/>
</dbReference>
<proteinExistence type="predicted"/>
<protein>
    <submittedName>
        <fullName evidence="2">Uncharacterized protein</fullName>
    </submittedName>
</protein>
<name>A0A6A5ZXF2_9PLEO</name>
<sequence length="150" mass="16809">MPENKQPGPLANLLCFFLALERAQCDVKNRHTANEADRDSVLFPAGDDEITHEGKVKVTSELATGGSNQLGSEDSPGDMEYPIEQRALDFHRVNEKVDEVFALLVRNSSKRYERVVVVATTQNDNNMLRFGPKWKVAIDIAICEQLVHDL</sequence>
<gene>
    <name evidence="2" type="ORF">P153DRAFT_361920</name>
</gene>
<dbReference type="EMBL" id="ML977525">
    <property type="protein sequence ID" value="KAF2123594.1"/>
    <property type="molecule type" value="Genomic_DNA"/>
</dbReference>
<organism evidence="2 3">
    <name type="scientific">Dothidotthia symphoricarpi CBS 119687</name>
    <dbReference type="NCBI Taxonomy" id="1392245"/>
    <lineage>
        <taxon>Eukaryota</taxon>
        <taxon>Fungi</taxon>
        <taxon>Dikarya</taxon>
        <taxon>Ascomycota</taxon>
        <taxon>Pezizomycotina</taxon>
        <taxon>Dothideomycetes</taxon>
        <taxon>Pleosporomycetidae</taxon>
        <taxon>Pleosporales</taxon>
        <taxon>Dothidotthiaceae</taxon>
        <taxon>Dothidotthia</taxon>
    </lineage>
</organism>
<keyword evidence="3" id="KW-1185">Reference proteome</keyword>
<keyword evidence="1" id="KW-0732">Signal</keyword>
<accession>A0A6A5ZXF2</accession>
<dbReference type="Proteomes" id="UP000799771">
    <property type="component" value="Unassembled WGS sequence"/>
</dbReference>
<evidence type="ECO:0000256" key="1">
    <source>
        <dbReference type="SAM" id="SignalP"/>
    </source>
</evidence>
<feature type="chain" id="PRO_5025614685" evidence="1">
    <location>
        <begin position="26"/>
        <end position="150"/>
    </location>
</feature>
<feature type="signal peptide" evidence="1">
    <location>
        <begin position="1"/>
        <end position="25"/>
    </location>
</feature>
<reference evidence="2" key="1">
    <citation type="journal article" date="2020" name="Stud. Mycol.">
        <title>101 Dothideomycetes genomes: a test case for predicting lifestyles and emergence of pathogens.</title>
        <authorList>
            <person name="Haridas S."/>
            <person name="Albert R."/>
            <person name="Binder M."/>
            <person name="Bloem J."/>
            <person name="Labutti K."/>
            <person name="Salamov A."/>
            <person name="Andreopoulos B."/>
            <person name="Baker S."/>
            <person name="Barry K."/>
            <person name="Bills G."/>
            <person name="Bluhm B."/>
            <person name="Cannon C."/>
            <person name="Castanera R."/>
            <person name="Culley D."/>
            <person name="Daum C."/>
            <person name="Ezra D."/>
            <person name="Gonzalez J."/>
            <person name="Henrissat B."/>
            <person name="Kuo A."/>
            <person name="Liang C."/>
            <person name="Lipzen A."/>
            <person name="Lutzoni F."/>
            <person name="Magnuson J."/>
            <person name="Mondo S."/>
            <person name="Nolan M."/>
            <person name="Ohm R."/>
            <person name="Pangilinan J."/>
            <person name="Park H.-J."/>
            <person name="Ramirez L."/>
            <person name="Alfaro M."/>
            <person name="Sun H."/>
            <person name="Tritt A."/>
            <person name="Yoshinaga Y."/>
            <person name="Zwiers L.-H."/>
            <person name="Turgeon B."/>
            <person name="Goodwin S."/>
            <person name="Spatafora J."/>
            <person name="Crous P."/>
            <person name="Grigoriev I."/>
        </authorList>
    </citation>
    <scope>NUCLEOTIDE SEQUENCE</scope>
    <source>
        <strain evidence="2">CBS 119687</strain>
    </source>
</reference>
<dbReference type="GeneID" id="54407474"/>
<evidence type="ECO:0000313" key="2">
    <source>
        <dbReference type="EMBL" id="KAF2123594.1"/>
    </source>
</evidence>